<reference evidence="7 8" key="1">
    <citation type="submission" date="2017-08" db="EMBL/GenBank/DDBJ databases">
        <title>Reclassification of Bisgaard taxon 37 and 44.</title>
        <authorList>
            <person name="Christensen H."/>
        </authorList>
    </citation>
    <scope>NUCLEOTIDE SEQUENCE [LARGE SCALE GENOMIC DNA]</scope>
    <source>
        <strain evidence="7 8">B96_4</strain>
    </source>
</reference>
<evidence type="ECO:0000256" key="2">
    <source>
        <dbReference type="ARBA" id="ARBA00022769"/>
    </source>
</evidence>
<gene>
    <name evidence="7" type="ORF">CJP74_01495</name>
</gene>
<protein>
    <recommendedName>
        <fullName evidence="6">UvrC family homology region profile domain-containing protein</fullName>
    </recommendedName>
</protein>
<proteinExistence type="predicted"/>
<organism evidence="7 8">
    <name type="scientific">Psittacicella melopsittaci</name>
    <dbReference type="NCBI Taxonomy" id="2028576"/>
    <lineage>
        <taxon>Bacteria</taxon>
        <taxon>Pseudomonadati</taxon>
        <taxon>Pseudomonadota</taxon>
        <taxon>Gammaproteobacteria</taxon>
        <taxon>Pasteurellales</taxon>
        <taxon>Psittacicellaceae</taxon>
        <taxon>Psittacicella</taxon>
    </lineage>
</organism>
<dbReference type="PANTHER" id="PTHR30562:SF10">
    <property type="entry name" value="EXCINUCLEASE CHO"/>
    <property type="match status" value="1"/>
</dbReference>
<dbReference type="GO" id="GO:0009380">
    <property type="term" value="C:excinuclease repair complex"/>
    <property type="evidence" value="ECO:0007669"/>
    <property type="project" value="TreeGrafter"/>
</dbReference>
<accession>A0A3A1Y8C8</accession>
<evidence type="ECO:0000256" key="4">
    <source>
        <dbReference type="ARBA" id="ARBA00023204"/>
    </source>
</evidence>
<dbReference type="GO" id="GO:0006281">
    <property type="term" value="P:DNA repair"/>
    <property type="evidence" value="ECO:0007669"/>
    <property type="project" value="UniProtKB-KW"/>
</dbReference>
<dbReference type="Gene3D" id="3.30.420.340">
    <property type="entry name" value="UvrC, RNAse H endonuclease domain"/>
    <property type="match status" value="1"/>
</dbReference>
<dbReference type="EMBL" id="NRJH01000013">
    <property type="protein sequence ID" value="RIY33566.1"/>
    <property type="molecule type" value="Genomic_DNA"/>
</dbReference>
<keyword evidence="4" id="KW-0234">DNA repair</keyword>
<dbReference type="InterPro" id="IPR001162">
    <property type="entry name" value="UvrC_RNase_H_dom"/>
</dbReference>
<dbReference type="GO" id="GO:0009432">
    <property type="term" value="P:SOS response"/>
    <property type="evidence" value="ECO:0007669"/>
    <property type="project" value="UniProtKB-KW"/>
</dbReference>
<dbReference type="InterPro" id="IPR038476">
    <property type="entry name" value="UvrC_RNase_H_dom_sf"/>
</dbReference>
<dbReference type="AlphaFoldDB" id="A0A3A1Y8C8"/>
<evidence type="ECO:0000256" key="5">
    <source>
        <dbReference type="ARBA" id="ARBA00023236"/>
    </source>
</evidence>
<evidence type="ECO:0000256" key="1">
    <source>
        <dbReference type="ARBA" id="ARBA00022763"/>
    </source>
</evidence>
<dbReference type="GO" id="GO:0009381">
    <property type="term" value="F:excinuclease ABC activity"/>
    <property type="evidence" value="ECO:0007669"/>
    <property type="project" value="InterPro"/>
</dbReference>
<sequence length="688" mass="78253">MSNKQLNHFLSSEIEFFNQLLPHIFVAKNENKLLAQLVLEVLYQNPVKATLLAQQLQALEQMSQVFLQDRCAQKAELASATTNDNEVSVSDSDSDDPLAQYQASQQSWNVFDFAEQVDLDDLERQEFADFEAIEQEKPSAKQNQNLPGHKLINQSKRFLAQLSKNMQRQLEEQAQHILYSPLPYYQSTFTLSQAYPAKVWEKEYQSTLKLVSPQVFLSEAFEQYQMQMLNANFEQVEENLDKIFEGEAIVNLYPHVKYLELSRLSFNHTLSIAQAKSDFDYTKFNFIGDDTITSSSWNNLSDLFALNGIMNKMHCFDISHDRGMFTKGSCVAADKNGVLAADYRHFNIEDITPGDDYAAMEQAVSKRYHSITQVEQMPAIILIDGGANQVKSANGALLPIVARQKAIEAYTTLVFRGENIISHLANKNYQLFNGVNSNVFALTTAEFIYNKLLAPTLAYSQNNTAFVSCEELVRIYALAPNSKAPNYLSMLYLVHKEKQQRQEKVSQDIYNFADLAWDSEEHFAFEFSFLEQIPAHLTVKDIRDLLIMSQTFVEFVYITKTIGVTKQENRRYTAEKFLDGVNGSEIAIPPQSPELYTILKLRDAAHNYANRKRTEKRDSELVTGKQMLAQIPGLGATSLNKLYSHYGSTGEIIKQLRQSPDPRAILKDIGLPKKAIDNLLESLDKFPV</sequence>
<evidence type="ECO:0000313" key="8">
    <source>
        <dbReference type="Proteomes" id="UP000266258"/>
    </source>
</evidence>
<dbReference type="PROSITE" id="PS50165">
    <property type="entry name" value="UVRC"/>
    <property type="match status" value="1"/>
</dbReference>
<keyword evidence="2" id="KW-0228">DNA excision</keyword>
<evidence type="ECO:0000256" key="3">
    <source>
        <dbReference type="ARBA" id="ARBA00022881"/>
    </source>
</evidence>
<evidence type="ECO:0000259" key="6">
    <source>
        <dbReference type="PROSITE" id="PS50165"/>
    </source>
</evidence>
<keyword evidence="8" id="KW-1185">Reference proteome</keyword>
<dbReference type="Proteomes" id="UP000266258">
    <property type="component" value="Unassembled WGS sequence"/>
</dbReference>
<keyword evidence="1" id="KW-0227">DNA damage</keyword>
<feature type="domain" description="UvrC family homology region profile" evidence="6">
    <location>
        <begin position="257"/>
        <end position="397"/>
    </location>
</feature>
<keyword evidence="3" id="KW-0267">Excision nuclease</keyword>
<dbReference type="PANTHER" id="PTHR30562">
    <property type="entry name" value="UVRC/OXIDOREDUCTASE"/>
    <property type="match status" value="1"/>
</dbReference>
<dbReference type="RefSeq" id="WP_119496511.1">
    <property type="nucleotide sequence ID" value="NZ_NRJH01000013.1"/>
</dbReference>
<evidence type="ECO:0000313" key="7">
    <source>
        <dbReference type="EMBL" id="RIY33566.1"/>
    </source>
</evidence>
<keyword evidence="5" id="KW-0742">SOS response</keyword>
<dbReference type="InterPro" id="IPR050066">
    <property type="entry name" value="UvrABC_protein_C"/>
</dbReference>
<comment type="caution">
    <text evidence="7">The sequence shown here is derived from an EMBL/GenBank/DDBJ whole genome shotgun (WGS) entry which is preliminary data.</text>
</comment>
<name>A0A3A1Y8C8_9GAMM</name>
<dbReference type="OrthoDB" id="9804933at2"/>
<dbReference type="Pfam" id="PF08459">
    <property type="entry name" value="UvrC_RNaseH_dom"/>
    <property type="match status" value="1"/>
</dbReference>